<reference evidence="2 3" key="1">
    <citation type="submission" date="2017-06" db="EMBL/GenBank/DDBJ databases">
        <authorList>
            <person name="Kim H.J."/>
            <person name="Triplett B.A."/>
        </authorList>
    </citation>
    <scope>NUCLEOTIDE SEQUENCE [LARGE SCALE GENOMIC DNA]</scope>
    <source>
        <strain evidence="2 3">DSM 43151</strain>
    </source>
</reference>
<evidence type="ECO:0000313" key="2">
    <source>
        <dbReference type="EMBL" id="SNR64597.1"/>
    </source>
</evidence>
<dbReference type="OrthoDB" id="4549522at2"/>
<dbReference type="EMBL" id="FZNR01000004">
    <property type="protein sequence ID" value="SNR64597.1"/>
    <property type="molecule type" value="Genomic_DNA"/>
</dbReference>
<protein>
    <submittedName>
        <fullName evidence="2">Uncharacterized protein</fullName>
    </submittedName>
</protein>
<feature type="region of interest" description="Disordered" evidence="1">
    <location>
        <begin position="281"/>
        <end position="310"/>
    </location>
</feature>
<dbReference type="AlphaFoldDB" id="A0A238Y0B9"/>
<feature type="region of interest" description="Disordered" evidence="1">
    <location>
        <begin position="65"/>
        <end position="89"/>
    </location>
</feature>
<evidence type="ECO:0000256" key="1">
    <source>
        <dbReference type="SAM" id="MobiDB-lite"/>
    </source>
</evidence>
<proteinExistence type="predicted"/>
<evidence type="ECO:0000313" key="3">
    <source>
        <dbReference type="Proteomes" id="UP000198415"/>
    </source>
</evidence>
<dbReference type="Proteomes" id="UP000198415">
    <property type="component" value="Unassembled WGS sequence"/>
</dbReference>
<keyword evidence="3" id="KW-1185">Reference proteome</keyword>
<organism evidence="2 3">
    <name type="scientific">Actinoplanes regularis</name>
    <dbReference type="NCBI Taxonomy" id="52697"/>
    <lineage>
        <taxon>Bacteria</taxon>
        <taxon>Bacillati</taxon>
        <taxon>Actinomycetota</taxon>
        <taxon>Actinomycetes</taxon>
        <taxon>Micromonosporales</taxon>
        <taxon>Micromonosporaceae</taxon>
        <taxon>Actinoplanes</taxon>
    </lineage>
</organism>
<feature type="compositionally biased region" description="Basic and acidic residues" evidence="1">
    <location>
        <begin position="295"/>
        <end position="310"/>
    </location>
</feature>
<name>A0A238Y0B9_9ACTN</name>
<gene>
    <name evidence="2" type="ORF">SAMN06264365_104155</name>
</gene>
<accession>A0A238Y0B9</accession>
<feature type="compositionally biased region" description="Low complexity" evidence="1">
    <location>
        <begin position="76"/>
        <end position="86"/>
    </location>
</feature>
<sequence>MSQHDDLDPIVNLQDWARRTERKVKRQRRFGGVVSKLRYVVAAVTLGALIWASVPLVREVWPRESAAPAPTPSGITATTATRAETTSPFEGTAAATYPVGEKGITLPPARAVTGFSAAQVKADLELVRKAMVAGRLDPDMTVGHRPDDFLLMLAPSARAQIAKWFEGDTFVSLATWIDPAVRLDPKNEPRVSGRVTYRSVVEDGIRTLRITTNFVWVYAFEGEFLSGPLAVRHDQIDWDFPQTRNLRDADRGMWVHNATSYGAWLDCAAADKGLLAPTPKDATGTGLAGTEDQESLAKPDHPLEIGDNCH</sequence>
<dbReference type="RefSeq" id="WP_089293351.1">
    <property type="nucleotide sequence ID" value="NZ_BOMU01000038.1"/>
</dbReference>